<gene>
    <name evidence="2" type="primary">pcaG</name>
    <name evidence="2" type="ORF">FH965_32420</name>
</gene>
<dbReference type="SUPFAM" id="SSF49482">
    <property type="entry name" value="Aromatic compound dioxygenase"/>
    <property type="match status" value="1"/>
</dbReference>
<evidence type="ECO:0000313" key="3">
    <source>
        <dbReference type="Proteomes" id="UP000316806"/>
    </source>
</evidence>
<dbReference type="GO" id="GO:0005506">
    <property type="term" value="F:iron ion binding"/>
    <property type="evidence" value="ECO:0007669"/>
    <property type="project" value="InterPro"/>
</dbReference>
<organism evidence="2 3">
    <name type="scientific">Streptomyces spectabilis</name>
    <dbReference type="NCBI Taxonomy" id="68270"/>
    <lineage>
        <taxon>Bacteria</taxon>
        <taxon>Bacillati</taxon>
        <taxon>Actinomycetota</taxon>
        <taxon>Actinomycetes</taxon>
        <taxon>Kitasatosporales</taxon>
        <taxon>Streptomycetaceae</taxon>
        <taxon>Streptomyces</taxon>
    </lineage>
</organism>
<dbReference type="EMBL" id="CP040916">
    <property type="protein sequence ID" value="QDQ14677.1"/>
    <property type="molecule type" value="Genomic_DNA"/>
</dbReference>
<feature type="region of interest" description="Disordered" evidence="1">
    <location>
        <begin position="63"/>
        <end position="90"/>
    </location>
</feature>
<dbReference type="PANTHER" id="PTHR33711">
    <property type="entry name" value="DIOXYGENASE, PUTATIVE (AFU_ORTHOLOGUE AFUA_2G02910)-RELATED"/>
    <property type="match status" value="1"/>
</dbReference>
<dbReference type="PANTHER" id="PTHR33711:SF9">
    <property type="entry name" value="PROTOCATECHUATE 3,4-DIOXYGENASE ALPHA CHAIN"/>
    <property type="match status" value="1"/>
</dbReference>
<dbReference type="InterPro" id="IPR015889">
    <property type="entry name" value="Intradiol_dOase_core"/>
</dbReference>
<dbReference type="NCBIfam" id="TIGR02423">
    <property type="entry name" value="protocat_alph"/>
    <property type="match status" value="1"/>
</dbReference>
<dbReference type="InterPro" id="IPR050770">
    <property type="entry name" value="Intradiol_RC_Dioxygenase"/>
</dbReference>
<accession>A0A516RG87</accession>
<evidence type="ECO:0000313" key="2">
    <source>
        <dbReference type="EMBL" id="QDQ14677.1"/>
    </source>
</evidence>
<dbReference type="RefSeq" id="WP_144321885.1">
    <property type="nucleotide sequence ID" value="NZ_CP040916.1"/>
</dbReference>
<dbReference type="AlphaFoldDB" id="A0A516RG87"/>
<protein>
    <submittedName>
        <fullName evidence="2">Protocatechuate 3,4-dioxygenase subunit alpha</fullName>
        <ecNumber evidence="2">1.13.11.3</ecNumber>
    </submittedName>
</protein>
<keyword evidence="2" id="KW-0223">Dioxygenase</keyword>
<reference evidence="2 3" key="1">
    <citation type="journal article" date="2019" name="J. Ind. Microbiol. Biotechnol.">
        <title>The complete genomic sequence of Streptomyces spectabilis NRRL-2792 and identification of secondary metabolite biosynthetic gene clusters.</title>
        <authorList>
            <person name="Sinha A."/>
            <person name="Phillips-Salemka S."/>
            <person name="Niraula T.A."/>
            <person name="Short K.A."/>
            <person name="Niraula N.P."/>
        </authorList>
    </citation>
    <scope>NUCLEOTIDE SEQUENCE [LARGE SCALE GENOMIC DNA]</scope>
    <source>
        <strain evidence="2 3">NRRL 2792</strain>
    </source>
</reference>
<keyword evidence="2" id="KW-0560">Oxidoreductase</keyword>
<dbReference type="Proteomes" id="UP000316806">
    <property type="component" value="Chromosome"/>
</dbReference>
<dbReference type="EC" id="1.13.11.3" evidence="2"/>
<proteinExistence type="predicted"/>
<sequence length="188" mass="19998">MSPVPPHAPTPSQTIGPYHGYALPFPRGGEIAPAGHPDAVTLHGYVYDGKGVPVDDGLVETWQPAPDGSRAGAPGSLRQDAVSGTPRGRDGVTFTGFGRVPTDPDGHWAVRTLRPGGVPYVCLAVFARGLLDHLYTRAYLTDAPDDALLRSLAPDRRATLLARPGPHGTYRFDIHLQGDDETVFLAFA</sequence>
<dbReference type="GO" id="GO:0018578">
    <property type="term" value="F:protocatechuate 3,4-dioxygenase activity"/>
    <property type="evidence" value="ECO:0007669"/>
    <property type="project" value="UniProtKB-EC"/>
</dbReference>
<evidence type="ECO:0000256" key="1">
    <source>
        <dbReference type="SAM" id="MobiDB-lite"/>
    </source>
</evidence>
<name>A0A516RG87_STRST</name>
<dbReference type="InterPro" id="IPR012786">
    <property type="entry name" value="Protocat_dOase_a"/>
</dbReference>
<dbReference type="Gene3D" id="2.60.130.10">
    <property type="entry name" value="Aromatic compound dioxygenase"/>
    <property type="match status" value="1"/>
</dbReference>